<dbReference type="EMBL" id="MT141408">
    <property type="protein sequence ID" value="QJA60428.1"/>
    <property type="molecule type" value="Genomic_DNA"/>
</dbReference>
<accession>A0A6M3IT47</accession>
<name>A0A6M3IT47_9ZZZZ</name>
<proteinExistence type="predicted"/>
<protein>
    <submittedName>
        <fullName evidence="1">Uncharacterized protein</fullName>
    </submittedName>
</protein>
<reference evidence="1" key="1">
    <citation type="submission" date="2020-03" db="EMBL/GenBank/DDBJ databases">
        <title>The deep terrestrial virosphere.</title>
        <authorList>
            <person name="Holmfeldt K."/>
            <person name="Nilsson E."/>
            <person name="Simone D."/>
            <person name="Lopez-Fernandez M."/>
            <person name="Wu X."/>
            <person name="de Brujin I."/>
            <person name="Lundin D."/>
            <person name="Andersson A."/>
            <person name="Bertilsson S."/>
            <person name="Dopson M."/>
        </authorList>
    </citation>
    <scope>NUCLEOTIDE SEQUENCE</scope>
    <source>
        <strain evidence="1">MM415B01117</strain>
    </source>
</reference>
<gene>
    <name evidence="1" type="ORF">MM415B01117_0016</name>
</gene>
<evidence type="ECO:0000313" key="1">
    <source>
        <dbReference type="EMBL" id="QJA60428.1"/>
    </source>
</evidence>
<organism evidence="1">
    <name type="scientific">viral metagenome</name>
    <dbReference type="NCBI Taxonomy" id="1070528"/>
    <lineage>
        <taxon>unclassified sequences</taxon>
        <taxon>metagenomes</taxon>
        <taxon>organismal metagenomes</taxon>
    </lineage>
</organism>
<dbReference type="AlphaFoldDB" id="A0A6M3IT47"/>
<sequence>MSELQANMDSEVLLTALFKKLGIITDKFFGEVRFVYIDGRIVHIKREQSLKLRIANV</sequence>